<proteinExistence type="predicted"/>
<dbReference type="VEuPathDB" id="VectorBase:AATE019293"/>
<accession>A0A182JJL7</accession>
<dbReference type="EnsemblMetazoa" id="AATE019293-RA">
    <property type="protein sequence ID" value="AATE019293-PA.1"/>
    <property type="gene ID" value="AATE019293"/>
</dbReference>
<dbReference type="AlphaFoldDB" id="A0A182JJL7"/>
<organism evidence="1">
    <name type="scientific">Anopheles atroparvus</name>
    <name type="common">European mosquito</name>
    <dbReference type="NCBI Taxonomy" id="41427"/>
    <lineage>
        <taxon>Eukaryota</taxon>
        <taxon>Metazoa</taxon>
        <taxon>Ecdysozoa</taxon>
        <taxon>Arthropoda</taxon>
        <taxon>Hexapoda</taxon>
        <taxon>Insecta</taxon>
        <taxon>Pterygota</taxon>
        <taxon>Neoptera</taxon>
        <taxon>Endopterygota</taxon>
        <taxon>Diptera</taxon>
        <taxon>Nematocera</taxon>
        <taxon>Culicoidea</taxon>
        <taxon>Culicidae</taxon>
        <taxon>Anophelinae</taxon>
        <taxon>Anopheles</taxon>
    </lineage>
</organism>
<evidence type="ECO:0008006" key="2">
    <source>
        <dbReference type="Google" id="ProtNLM"/>
    </source>
</evidence>
<evidence type="ECO:0000313" key="1">
    <source>
        <dbReference type="EnsemblMetazoa" id="AATE019293-PA.1"/>
    </source>
</evidence>
<sequence>MLFVHVLWLLGVTFMVVDITRAEPRPDFAVNGQISGTSTITTTALEGKSLFTSMTSIAFNPTSGYGRLATVTTALNTIATRLSNAGTTLTQAIATLSTNNSGPIATFFDAVTSAITELRAIINGGLTTELDTITANVENNISSQFTDSFRSLESSLTTLSQALTAMRTAVQRARTAAGTRNPIPSSIMRTHVTTRIVGDVTNAVRALNSNLPVLVYIIKTTLGALQTADQYLLSITAEVQLRAQEVSDIANAFGSSMAEYVSSIKTDFELYLKDPYVKLQVEYAADLEPTFTAVTGYQALFGPIFDTTDAIYSDDTELNGVINTAFTAFIEGAVALDDAQLQFYGSAICTTLQNVIQVLIVNGKNSPFCYSKYAPKVFNMFLINTFDTTDCYRLQSTRFETFQTGLLDIVRLIVHDIEDFIELFETCNLFNDISTCMSYLACEYSTLFAYTTTKREYLERLLQKEVEASLLRLGACISNSKHLLILDAETMEAEIAQCELDGPIATRALPRPDFGIVQDVANSVKIVERASALRDAFDALDNFSVTIKSGYALLILIRDIFISIAGKLSNNGVALMDTLVALANDDAGPVADGFARVNRAVASLYALINGGLTTELNTLTSRLGPSLSNQFKDGFQGITAGLQALSTALGSLQVAIEKTQQASGTGPVTVELVRKFVPPTLVYDVLVALESIGSGLPPVMYTISKTVG</sequence>
<reference evidence="1" key="1">
    <citation type="submission" date="2022-08" db="UniProtKB">
        <authorList>
            <consortium name="EnsemblMetazoa"/>
        </authorList>
    </citation>
    <scope>IDENTIFICATION</scope>
    <source>
        <strain evidence="1">EBRO</strain>
    </source>
</reference>
<protein>
    <recommendedName>
        <fullName evidence="2">Protein TsetseEP domain-containing protein</fullName>
    </recommendedName>
</protein>
<name>A0A182JJL7_ANOAO</name>